<sequence>MLVLLILVVLKNKKIYADFVKNYKEDITLPGFSPFAFAIIDKLKIYKKFPKIVNFIHQKMIILKGSKLSNDYTKIYLAKVITLIYLMTLMTLILVELGDEGYSNLVYGAVIIVIVAVYLVRDLEKKVKERRDAIILEMPEFLNKVILLVNAGDTIQGAMKKSVLQNRANIQKSPLYFELNEAVAKLDANVSFQEVMKDLSYRCSIQEVSVFTTTVMMNYRKGGALLVESLKELSVTLWDKRKTLTRVKGEEASSKLIFPIMLIFVAILLIVAYPAIAIF</sequence>
<evidence type="ECO:0000256" key="6">
    <source>
        <dbReference type="SAM" id="Phobius"/>
    </source>
</evidence>
<keyword evidence="5 6" id="KW-0472">Membrane</keyword>
<evidence type="ECO:0000256" key="5">
    <source>
        <dbReference type="ARBA" id="ARBA00023136"/>
    </source>
</evidence>
<feature type="transmembrane region" description="Helical" evidence="6">
    <location>
        <begin position="256"/>
        <end position="276"/>
    </location>
</feature>
<dbReference type="GO" id="GO:0005886">
    <property type="term" value="C:plasma membrane"/>
    <property type="evidence" value="ECO:0007669"/>
    <property type="project" value="UniProtKB-SubCell"/>
</dbReference>
<keyword evidence="2" id="KW-1003">Cell membrane</keyword>
<protein>
    <submittedName>
        <fullName evidence="8">Type II secretion system F family protein</fullName>
    </submittedName>
</protein>
<evidence type="ECO:0000256" key="2">
    <source>
        <dbReference type="ARBA" id="ARBA00022475"/>
    </source>
</evidence>
<evidence type="ECO:0000259" key="7">
    <source>
        <dbReference type="Pfam" id="PF00482"/>
    </source>
</evidence>
<keyword evidence="3 6" id="KW-0812">Transmembrane</keyword>
<feature type="transmembrane region" description="Helical" evidence="6">
    <location>
        <begin position="76"/>
        <end position="95"/>
    </location>
</feature>
<gene>
    <name evidence="8" type="ORF">AB4Y30_14745</name>
</gene>
<dbReference type="InterPro" id="IPR018076">
    <property type="entry name" value="T2SS_GspF_dom"/>
</dbReference>
<dbReference type="PANTHER" id="PTHR35007:SF2">
    <property type="entry name" value="PILUS ASSEMBLE PROTEIN"/>
    <property type="match status" value="1"/>
</dbReference>
<dbReference type="EMBL" id="CP162599">
    <property type="protein sequence ID" value="XDK32260.1"/>
    <property type="molecule type" value="Genomic_DNA"/>
</dbReference>
<organism evidence="8">
    <name type="scientific">Ornithinibacillus sp. 4-3</name>
    <dbReference type="NCBI Taxonomy" id="3231488"/>
    <lineage>
        <taxon>Bacteria</taxon>
        <taxon>Bacillati</taxon>
        <taxon>Bacillota</taxon>
        <taxon>Bacilli</taxon>
        <taxon>Bacillales</taxon>
        <taxon>Bacillaceae</taxon>
        <taxon>Ornithinibacillus</taxon>
    </lineage>
</organism>
<keyword evidence="4 6" id="KW-1133">Transmembrane helix</keyword>
<proteinExistence type="predicted"/>
<dbReference type="PANTHER" id="PTHR35007">
    <property type="entry name" value="INTEGRAL MEMBRANE PROTEIN-RELATED"/>
    <property type="match status" value="1"/>
</dbReference>
<accession>A0AB39HP14</accession>
<feature type="transmembrane region" description="Helical" evidence="6">
    <location>
        <begin position="101"/>
        <end position="120"/>
    </location>
</feature>
<dbReference type="RefSeq" id="WP_368652981.1">
    <property type="nucleotide sequence ID" value="NZ_CP162599.1"/>
</dbReference>
<evidence type="ECO:0000256" key="3">
    <source>
        <dbReference type="ARBA" id="ARBA00022692"/>
    </source>
</evidence>
<dbReference type="AlphaFoldDB" id="A0AB39HP14"/>
<comment type="subcellular location">
    <subcellularLocation>
        <location evidence="1">Cell membrane</location>
        <topology evidence="1">Multi-pass membrane protein</topology>
    </subcellularLocation>
</comment>
<name>A0AB39HP14_9BACI</name>
<dbReference type="Pfam" id="PF00482">
    <property type="entry name" value="T2SSF"/>
    <property type="match status" value="1"/>
</dbReference>
<evidence type="ECO:0000256" key="1">
    <source>
        <dbReference type="ARBA" id="ARBA00004651"/>
    </source>
</evidence>
<reference evidence="8" key="1">
    <citation type="submission" date="2024-07" db="EMBL/GenBank/DDBJ databases">
        <title>Halotolerant mesophilic bacterium Ornithinibacillus sp. 4-3, sp. nov., isolated from soil.</title>
        <authorList>
            <person name="Sidarenka A.V."/>
            <person name="Guliayeva D.E."/>
            <person name="Leanovich S.I."/>
            <person name="Hileuskaya K.S."/>
            <person name="Akhremchuk A.E."/>
            <person name="Sikolenko M.A."/>
            <person name="Valentovich L.N."/>
        </authorList>
    </citation>
    <scope>NUCLEOTIDE SEQUENCE</scope>
    <source>
        <strain evidence="8">4-3</strain>
    </source>
</reference>
<evidence type="ECO:0000313" key="8">
    <source>
        <dbReference type="EMBL" id="XDK32260.1"/>
    </source>
</evidence>
<evidence type="ECO:0000256" key="4">
    <source>
        <dbReference type="ARBA" id="ARBA00022989"/>
    </source>
</evidence>
<feature type="domain" description="Type II secretion system protein GspF" evidence="7">
    <location>
        <begin position="141"/>
        <end position="274"/>
    </location>
</feature>